<proteinExistence type="predicted"/>
<sequence length="61" mass="6355">MGGDRTGPLAAVHRMVCGGDRIGVPPHASRRVFGPAAQLSFYWSELMVSTTLALISDGIGA</sequence>
<name>A0ABQ3QPP7_9ACTN</name>
<evidence type="ECO:0000313" key="2">
    <source>
        <dbReference type="Proteomes" id="UP001050808"/>
    </source>
</evidence>
<gene>
    <name evidence="1" type="ORF">Sviol_36500</name>
</gene>
<keyword evidence="2" id="KW-1185">Reference proteome</keyword>
<comment type="caution">
    <text evidence="1">The sequence shown here is derived from an EMBL/GenBank/DDBJ whole genome shotgun (WGS) entry which is preliminary data.</text>
</comment>
<organism evidence="1 2">
    <name type="scientific">Streptomyces violascens</name>
    <dbReference type="NCBI Taxonomy" id="67381"/>
    <lineage>
        <taxon>Bacteria</taxon>
        <taxon>Bacillati</taxon>
        <taxon>Actinomycetota</taxon>
        <taxon>Actinomycetes</taxon>
        <taxon>Kitasatosporales</taxon>
        <taxon>Streptomycetaceae</taxon>
        <taxon>Streptomyces</taxon>
    </lineage>
</organism>
<reference evidence="1" key="1">
    <citation type="submission" date="2024-05" db="EMBL/GenBank/DDBJ databases">
        <title>Whole genome shotgun sequence of Streptomyces violascens NBRC 12920.</title>
        <authorList>
            <person name="Komaki H."/>
            <person name="Tamura T."/>
        </authorList>
    </citation>
    <scope>NUCLEOTIDE SEQUENCE</scope>
    <source>
        <strain evidence="1">NBRC 12920</strain>
    </source>
</reference>
<dbReference type="Proteomes" id="UP001050808">
    <property type="component" value="Unassembled WGS sequence"/>
</dbReference>
<protein>
    <submittedName>
        <fullName evidence="1">Uncharacterized protein</fullName>
    </submittedName>
</protein>
<dbReference type="EMBL" id="BNDY01000012">
    <property type="protein sequence ID" value="GHI39242.1"/>
    <property type="molecule type" value="Genomic_DNA"/>
</dbReference>
<evidence type="ECO:0000313" key="1">
    <source>
        <dbReference type="EMBL" id="GHI39242.1"/>
    </source>
</evidence>
<accession>A0ABQ3QPP7</accession>